<feature type="transmembrane region" description="Helical" evidence="1">
    <location>
        <begin position="52"/>
        <end position="72"/>
    </location>
</feature>
<evidence type="ECO:0008006" key="4">
    <source>
        <dbReference type="Google" id="ProtNLM"/>
    </source>
</evidence>
<dbReference type="EMBL" id="CP027753">
    <property type="protein sequence ID" value="AZE48384.1"/>
    <property type="molecule type" value="Genomic_DNA"/>
</dbReference>
<gene>
    <name evidence="2" type="ORF">C4K04_2712</name>
</gene>
<feature type="transmembrane region" description="Helical" evidence="1">
    <location>
        <begin position="84"/>
        <end position="103"/>
    </location>
</feature>
<sequence>MRGQKSFVVDGMSYIFELLDSGMYKVRCGDAEQLKKLFDTLDSMTGMPKLRLMATVFSALFFAAMTLLILASLMPHVSISRMQILFLILAAALIGAFSGFRLVKR</sequence>
<evidence type="ECO:0000313" key="3">
    <source>
        <dbReference type="Proteomes" id="UP000268048"/>
    </source>
</evidence>
<evidence type="ECO:0000256" key="1">
    <source>
        <dbReference type="SAM" id="Phobius"/>
    </source>
</evidence>
<name>A0A3G7TMP0_9PSED</name>
<proteinExistence type="predicted"/>
<keyword evidence="1" id="KW-1133">Transmembrane helix</keyword>
<reference evidence="2 3" key="1">
    <citation type="submission" date="2018-03" db="EMBL/GenBank/DDBJ databases">
        <title>Diversity of phytobeneficial traits revealed by whole-genome analysis of worldwide-isolated phenazine-producing Pseudomonas spp.</title>
        <authorList>
            <person name="Biessy A."/>
            <person name="Novinscak A."/>
            <person name="Blom J."/>
            <person name="Leger G."/>
            <person name="Thomashow L.S."/>
            <person name="Cazorla F.M."/>
            <person name="Josic D."/>
            <person name="Filion M."/>
        </authorList>
    </citation>
    <scope>NUCLEOTIDE SEQUENCE [LARGE SCALE GENOMIC DNA]</scope>
    <source>
        <strain evidence="2 3">B25</strain>
    </source>
</reference>
<evidence type="ECO:0000313" key="2">
    <source>
        <dbReference type="EMBL" id="AZE48384.1"/>
    </source>
</evidence>
<dbReference type="AlphaFoldDB" id="A0A3G7TMP0"/>
<organism evidence="2 3">
    <name type="scientific">Pseudomonas chlororaphis</name>
    <dbReference type="NCBI Taxonomy" id="587753"/>
    <lineage>
        <taxon>Bacteria</taxon>
        <taxon>Pseudomonadati</taxon>
        <taxon>Pseudomonadota</taxon>
        <taxon>Gammaproteobacteria</taxon>
        <taxon>Pseudomonadales</taxon>
        <taxon>Pseudomonadaceae</taxon>
        <taxon>Pseudomonas</taxon>
    </lineage>
</organism>
<keyword evidence="1" id="KW-0812">Transmembrane</keyword>
<dbReference type="Proteomes" id="UP000268048">
    <property type="component" value="Chromosome"/>
</dbReference>
<keyword evidence="1" id="KW-0472">Membrane</keyword>
<accession>A0A3G7TMP0</accession>
<protein>
    <recommendedName>
        <fullName evidence="4">Transmembrane protein</fullName>
    </recommendedName>
</protein>